<dbReference type="EMBL" id="CAEY01000685">
    <property type="status" value="NOT_ANNOTATED_CDS"/>
    <property type="molecule type" value="Genomic_DNA"/>
</dbReference>
<feature type="compositionally biased region" description="Polar residues" evidence="1">
    <location>
        <begin position="60"/>
        <end position="93"/>
    </location>
</feature>
<dbReference type="Proteomes" id="UP000015104">
    <property type="component" value="Unassembled WGS sequence"/>
</dbReference>
<keyword evidence="3" id="KW-1185">Reference proteome</keyword>
<accession>T1KXF2</accession>
<sequence length="138" mass="15163">MNSRQEILEERIVVLEERLGTLQEQLESLPVALSRIIEQTLVPSIQQTIFRLSHQGLTHTQNEPTSGNAVNGINITTLHSQPSGTTTSNSSRHNYLHPNDAASLVNRPSWSSTSHNTGGTNTRQSLAPSIPKPSSFDR</sequence>
<dbReference type="EnsemblMetazoa" id="tetur264g00020.1">
    <property type="protein sequence ID" value="tetur264g00020.1"/>
    <property type="gene ID" value="tetur264g00020"/>
</dbReference>
<reference evidence="3" key="1">
    <citation type="submission" date="2011-08" db="EMBL/GenBank/DDBJ databases">
        <authorList>
            <person name="Rombauts S."/>
        </authorList>
    </citation>
    <scope>NUCLEOTIDE SEQUENCE</scope>
    <source>
        <strain evidence="3">London</strain>
    </source>
</reference>
<reference evidence="2" key="2">
    <citation type="submission" date="2015-06" db="UniProtKB">
        <authorList>
            <consortium name="EnsemblMetazoa"/>
        </authorList>
    </citation>
    <scope>IDENTIFICATION</scope>
</reference>
<feature type="region of interest" description="Disordered" evidence="1">
    <location>
        <begin position="60"/>
        <end position="138"/>
    </location>
</feature>
<protein>
    <submittedName>
        <fullName evidence="2">Uncharacterized protein</fullName>
    </submittedName>
</protein>
<name>T1KXF2_TETUR</name>
<organism evidence="2 3">
    <name type="scientific">Tetranychus urticae</name>
    <name type="common">Two-spotted spider mite</name>
    <dbReference type="NCBI Taxonomy" id="32264"/>
    <lineage>
        <taxon>Eukaryota</taxon>
        <taxon>Metazoa</taxon>
        <taxon>Ecdysozoa</taxon>
        <taxon>Arthropoda</taxon>
        <taxon>Chelicerata</taxon>
        <taxon>Arachnida</taxon>
        <taxon>Acari</taxon>
        <taxon>Acariformes</taxon>
        <taxon>Trombidiformes</taxon>
        <taxon>Prostigmata</taxon>
        <taxon>Eleutherengona</taxon>
        <taxon>Raphignathae</taxon>
        <taxon>Tetranychoidea</taxon>
        <taxon>Tetranychidae</taxon>
        <taxon>Tetranychus</taxon>
    </lineage>
</organism>
<evidence type="ECO:0000313" key="3">
    <source>
        <dbReference type="Proteomes" id="UP000015104"/>
    </source>
</evidence>
<evidence type="ECO:0000256" key="1">
    <source>
        <dbReference type="SAM" id="MobiDB-lite"/>
    </source>
</evidence>
<dbReference type="AlphaFoldDB" id="T1KXF2"/>
<dbReference type="HOGENOM" id="CLU_1857849_0_0_1"/>
<proteinExistence type="predicted"/>
<evidence type="ECO:0000313" key="2">
    <source>
        <dbReference type="EnsemblMetazoa" id="tetur264g00020.1"/>
    </source>
</evidence>
<feature type="compositionally biased region" description="Low complexity" evidence="1">
    <location>
        <begin position="109"/>
        <end position="122"/>
    </location>
</feature>